<reference evidence="1" key="1">
    <citation type="submission" date="2019-12" db="EMBL/GenBank/DDBJ databases">
        <authorList>
            <person name="Scholes J."/>
        </authorList>
    </citation>
    <scope>NUCLEOTIDE SEQUENCE</scope>
</reference>
<protein>
    <submittedName>
        <fullName evidence="1">Ribonuclease H-like superfamily protein</fullName>
    </submittedName>
</protein>
<dbReference type="EMBL" id="CACSLK010027831">
    <property type="protein sequence ID" value="CAA0831098.1"/>
    <property type="molecule type" value="Genomic_DNA"/>
</dbReference>
<dbReference type="Proteomes" id="UP001153555">
    <property type="component" value="Unassembled WGS sequence"/>
</dbReference>
<dbReference type="OrthoDB" id="10603350at2759"/>
<name>A0A9N7RIF5_STRHE</name>
<sequence>MTMRLPKDLRFVFRDDNVKWVSDLIDDNGRVWNKALIHNIFSVKEAEEILQLPIIGELGRKDKLVWSFNKDGKFSVKTCYKAIMDQKELTKCQPESSRGAVALKKIWNSIWKIKIKPKLRIFLWRAKDNFCQCMCPPYVGSGFGGIVVEESGVLCRGWEVFIDQSHDHAEALLLGIKHALWKAFLLSWKSIAVSIDDEDMAQALQAGNVFQGSSPVQTTSVLERSSAEGCDLFVRCPARVGASRYLQIDAGGFLSSNPLKLKLVLGD</sequence>
<evidence type="ECO:0000313" key="1">
    <source>
        <dbReference type="EMBL" id="CAA0831098.1"/>
    </source>
</evidence>
<proteinExistence type="predicted"/>
<evidence type="ECO:0000313" key="2">
    <source>
        <dbReference type="Proteomes" id="UP001153555"/>
    </source>
</evidence>
<keyword evidence="2" id="KW-1185">Reference proteome</keyword>
<gene>
    <name evidence="1" type="ORF">SHERM_26481</name>
</gene>
<comment type="caution">
    <text evidence="1">The sequence shown here is derived from an EMBL/GenBank/DDBJ whole genome shotgun (WGS) entry which is preliminary data.</text>
</comment>
<accession>A0A9N7RIF5</accession>
<organism evidence="1 2">
    <name type="scientific">Striga hermonthica</name>
    <name type="common">Purple witchweed</name>
    <name type="synonym">Buchnera hermonthica</name>
    <dbReference type="NCBI Taxonomy" id="68872"/>
    <lineage>
        <taxon>Eukaryota</taxon>
        <taxon>Viridiplantae</taxon>
        <taxon>Streptophyta</taxon>
        <taxon>Embryophyta</taxon>
        <taxon>Tracheophyta</taxon>
        <taxon>Spermatophyta</taxon>
        <taxon>Magnoliopsida</taxon>
        <taxon>eudicotyledons</taxon>
        <taxon>Gunneridae</taxon>
        <taxon>Pentapetalae</taxon>
        <taxon>asterids</taxon>
        <taxon>lamiids</taxon>
        <taxon>Lamiales</taxon>
        <taxon>Orobanchaceae</taxon>
        <taxon>Buchnereae</taxon>
        <taxon>Striga</taxon>
    </lineage>
</organism>
<dbReference type="AlphaFoldDB" id="A0A9N7RIF5"/>